<dbReference type="InterPro" id="IPR006016">
    <property type="entry name" value="UspA"/>
</dbReference>
<feature type="domain" description="UspA" evidence="4">
    <location>
        <begin position="3"/>
        <end position="135"/>
    </location>
</feature>
<evidence type="ECO:0000256" key="3">
    <source>
        <dbReference type="ARBA" id="ARBA00022840"/>
    </source>
</evidence>
<evidence type="ECO:0000313" key="6">
    <source>
        <dbReference type="Proteomes" id="UP000256269"/>
    </source>
</evidence>
<dbReference type="AlphaFoldDB" id="A0A3E0GZL0"/>
<keyword evidence="2" id="KW-0547">Nucleotide-binding</keyword>
<reference evidence="5 6" key="1">
    <citation type="submission" date="2018-08" db="EMBL/GenBank/DDBJ databases">
        <title>Genomic Encyclopedia of Archaeal and Bacterial Type Strains, Phase II (KMG-II): from individual species to whole genera.</title>
        <authorList>
            <person name="Goeker M."/>
        </authorList>
    </citation>
    <scope>NUCLEOTIDE SEQUENCE [LARGE SCALE GENOMIC DNA]</scope>
    <source>
        <strain evidence="5 6">DSM 45791</strain>
    </source>
</reference>
<dbReference type="PANTHER" id="PTHR46268">
    <property type="entry name" value="STRESS RESPONSE PROTEIN NHAX"/>
    <property type="match status" value="1"/>
</dbReference>
<dbReference type="InterPro" id="IPR006015">
    <property type="entry name" value="Universal_stress_UspA"/>
</dbReference>
<feature type="domain" description="UspA" evidence="4">
    <location>
        <begin position="143"/>
        <end position="280"/>
    </location>
</feature>
<organism evidence="5 6">
    <name type="scientific">Kutzneria buriramensis</name>
    <dbReference type="NCBI Taxonomy" id="1045776"/>
    <lineage>
        <taxon>Bacteria</taxon>
        <taxon>Bacillati</taxon>
        <taxon>Actinomycetota</taxon>
        <taxon>Actinomycetes</taxon>
        <taxon>Pseudonocardiales</taxon>
        <taxon>Pseudonocardiaceae</taxon>
        <taxon>Kutzneria</taxon>
    </lineage>
</organism>
<dbReference type="PANTHER" id="PTHR46268:SF27">
    <property type="entry name" value="UNIVERSAL STRESS PROTEIN RV2623"/>
    <property type="match status" value="1"/>
</dbReference>
<protein>
    <submittedName>
        <fullName evidence="5">Nucleotide-binding universal stress UspA family protein</fullName>
    </submittedName>
</protein>
<gene>
    <name evidence="5" type="ORF">BCF44_11979</name>
</gene>
<dbReference type="GO" id="GO:0005524">
    <property type="term" value="F:ATP binding"/>
    <property type="evidence" value="ECO:0007669"/>
    <property type="project" value="UniProtKB-KW"/>
</dbReference>
<dbReference type="EMBL" id="QUNO01000019">
    <property type="protein sequence ID" value="REH34803.1"/>
    <property type="molecule type" value="Genomic_DNA"/>
</dbReference>
<dbReference type="OrthoDB" id="3404132at2"/>
<dbReference type="RefSeq" id="WP_116180211.1">
    <property type="nucleotide sequence ID" value="NZ_CP144375.1"/>
</dbReference>
<dbReference type="PRINTS" id="PR01438">
    <property type="entry name" value="UNVRSLSTRESS"/>
</dbReference>
<proteinExistence type="inferred from homology"/>
<evidence type="ECO:0000259" key="4">
    <source>
        <dbReference type="Pfam" id="PF00582"/>
    </source>
</evidence>
<evidence type="ECO:0000256" key="1">
    <source>
        <dbReference type="ARBA" id="ARBA00008791"/>
    </source>
</evidence>
<keyword evidence="6" id="KW-1185">Reference proteome</keyword>
<dbReference type="InterPro" id="IPR014729">
    <property type="entry name" value="Rossmann-like_a/b/a_fold"/>
</dbReference>
<dbReference type="Gene3D" id="3.40.50.620">
    <property type="entry name" value="HUPs"/>
    <property type="match status" value="2"/>
</dbReference>
<evidence type="ECO:0000313" key="5">
    <source>
        <dbReference type="EMBL" id="REH34803.1"/>
    </source>
</evidence>
<comment type="similarity">
    <text evidence="1">Belongs to the universal stress protein A family.</text>
</comment>
<sequence length="282" mass="29755">MTNMIAVGVDGSAPSMDAVRWAADEADRRHATLRIAHGHSITTPRLPSGFLVEARAAAQHCLRDGVKRALDAHPTLDVEPVLELKPGIDLLADESEKASMVVVGARGRGGFAELIVGSTAVALTARARCPVIVVRGKETAGGPIVVGVDGSPASEAALAFAYDMAARRDAELVAVHVWSDVISVWGGSVPIPDLDWDAVATDERIVLSERLSGWHERYPDTTVRQVVHENRPAQRLLHEAEGAQLLVVGSLGRGALANALLGSVSHALLHHAPCPVAVVKPE</sequence>
<accession>A0A3E0GZL0</accession>
<evidence type="ECO:0000256" key="2">
    <source>
        <dbReference type="ARBA" id="ARBA00022741"/>
    </source>
</evidence>
<dbReference type="SUPFAM" id="SSF52402">
    <property type="entry name" value="Adenine nucleotide alpha hydrolases-like"/>
    <property type="match status" value="2"/>
</dbReference>
<comment type="caution">
    <text evidence="5">The sequence shown here is derived from an EMBL/GenBank/DDBJ whole genome shotgun (WGS) entry which is preliminary data.</text>
</comment>
<dbReference type="Proteomes" id="UP000256269">
    <property type="component" value="Unassembled WGS sequence"/>
</dbReference>
<dbReference type="Pfam" id="PF00582">
    <property type="entry name" value="Usp"/>
    <property type="match status" value="2"/>
</dbReference>
<keyword evidence="3" id="KW-0067">ATP-binding</keyword>
<name>A0A3E0GZL0_9PSEU</name>